<reference evidence="9" key="1">
    <citation type="submission" date="2007-04" db="EMBL/GenBank/DDBJ databases">
        <title>Annotation of Pediculus humanus corporis strain USDA.</title>
        <authorList>
            <person name="Kirkness E."/>
            <person name="Hannick L."/>
            <person name="Hass B."/>
            <person name="Bruggner R."/>
            <person name="Lawson D."/>
            <person name="Bidwell S."/>
            <person name="Joardar V."/>
            <person name="Caler E."/>
            <person name="Walenz B."/>
            <person name="Inman J."/>
            <person name="Schobel S."/>
            <person name="Galinsky K."/>
            <person name="Amedeo P."/>
            <person name="Strausberg R."/>
        </authorList>
    </citation>
    <scope>NUCLEOTIDE SEQUENCE</scope>
    <source>
        <strain evidence="9">USDA</strain>
    </source>
</reference>
<dbReference type="PROSITE" id="PS51303">
    <property type="entry name" value="PET"/>
    <property type="match status" value="1"/>
</dbReference>
<dbReference type="OMA" id="CNACDEV"/>
<evidence type="ECO:0000313" key="9">
    <source>
        <dbReference type="EMBL" id="EEB12482.1"/>
    </source>
</evidence>
<dbReference type="EnsemblMetazoa" id="PHUM183010-RA">
    <property type="protein sequence ID" value="PHUM183010-PA"/>
    <property type="gene ID" value="PHUM183010"/>
</dbReference>
<dbReference type="GeneID" id="8240004"/>
<gene>
    <name evidence="10" type="primary">8240004</name>
    <name evidence="9" type="ORF">Phum_PHUM183010</name>
</gene>
<dbReference type="InterPro" id="IPR047120">
    <property type="entry name" value="Pk/Esn/Tes"/>
</dbReference>
<dbReference type="CDD" id="cd09830">
    <property type="entry name" value="PET_LIMPETin_LIM-9"/>
    <property type="match status" value="1"/>
</dbReference>
<dbReference type="CTD" id="8240004"/>
<dbReference type="SUPFAM" id="SSF57716">
    <property type="entry name" value="Glucocorticoid receptor-like (DNA-binding domain)"/>
    <property type="match status" value="1"/>
</dbReference>
<evidence type="ECO:0000313" key="10">
    <source>
        <dbReference type="EnsemblMetazoa" id="PHUM183010-PA"/>
    </source>
</evidence>
<evidence type="ECO:0000259" key="7">
    <source>
        <dbReference type="PROSITE" id="PS50023"/>
    </source>
</evidence>
<name>E0VGH6_PEDHC</name>
<proteinExistence type="predicted"/>
<dbReference type="InterPro" id="IPR001781">
    <property type="entry name" value="Znf_LIM"/>
</dbReference>
<evidence type="ECO:0000256" key="6">
    <source>
        <dbReference type="SAM" id="Phobius"/>
    </source>
</evidence>
<dbReference type="CDD" id="cd09414">
    <property type="entry name" value="LIM1_LIMPETin"/>
    <property type="match status" value="1"/>
</dbReference>
<dbReference type="Pfam" id="PF06297">
    <property type="entry name" value="PET"/>
    <property type="match status" value="1"/>
</dbReference>
<dbReference type="PANTHER" id="PTHR24211:SF37">
    <property type="entry name" value="PROTEIN ESPINAS-LIKE PROTEIN"/>
    <property type="match status" value="1"/>
</dbReference>
<evidence type="ECO:0000313" key="11">
    <source>
        <dbReference type="Proteomes" id="UP000009046"/>
    </source>
</evidence>
<dbReference type="eggNOG" id="KOG1704">
    <property type="taxonomic scope" value="Eukaryota"/>
</dbReference>
<evidence type="ECO:0000256" key="2">
    <source>
        <dbReference type="ARBA" id="ARBA00022737"/>
    </source>
</evidence>
<keyword evidence="1 5" id="KW-0479">Metal-binding</keyword>
<dbReference type="Pfam" id="PF00412">
    <property type="entry name" value="LIM"/>
    <property type="match status" value="1"/>
</dbReference>
<evidence type="ECO:0000256" key="4">
    <source>
        <dbReference type="ARBA" id="ARBA00023038"/>
    </source>
</evidence>
<dbReference type="PROSITE" id="PS50023">
    <property type="entry name" value="LIM_DOMAIN_2"/>
    <property type="match status" value="1"/>
</dbReference>
<dbReference type="VEuPathDB" id="VectorBase:PHUM183010"/>
<protein>
    <submittedName>
        <fullName evidence="9 10">Prickle, putative</fullName>
    </submittedName>
</protein>
<reference evidence="10" key="3">
    <citation type="submission" date="2021-02" db="UniProtKB">
        <authorList>
            <consortium name="EnsemblMetazoa"/>
        </authorList>
    </citation>
    <scope>IDENTIFICATION</scope>
    <source>
        <strain evidence="10">USDA</strain>
    </source>
</reference>
<evidence type="ECO:0000256" key="5">
    <source>
        <dbReference type="PROSITE-ProRule" id="PRU00125"/>
    </source>
</evidence>
<feature type="domain" description="PET" evidence="8">
    <location>
        <begin position="45"/>
        <end position="159"/>
    </location>
</feature>
<keyword evidence="6" id="KW-1133">Transmembrane helix</keyword>
<keyword evidence="3 5" id="KW-0862">Zinc</keyword>
<keyword evidence="6" id="KW-0812">Transmembrane</keyword>
<dbReference type="RefSeq" id="XP_002425220.1">
    <property type="nucleotide sequence ID" value="XM_002425175.1"/>
</dbReference>
<dbReference type="InParanoid" id="E0VGH6"/>
<reference evidence="9" key="2">
    <citation type="submission" date="2007-04" db="EMBL/GenBank/DDBJ databases">
        <title>The genome of the human body louse.</title>
        <authorList>
            <consortium name="The Human Body Louse Genome Consortium"/>
            <person name="Kirkness E."/>
            <person name="Walenz B."/>
            <person name="Hass B."/>
            <person name="Bruggner R."/>
            <person name="Strausberg R."/>
        </authorList>
    </citation>
    <scope>NUCLEOTIDE SEQUENCE</scope>
    <source>
        <strain evidence="9">USDA</strain>
    </source>
</reference>
<dbReference type="STRING" id="121224.E0VGH6"/>
<dbReference type="GO" id="GO:0008270">
    <property type="term" value="F:zinc ion binding"/>
    <property type="evidence" value="ECO:0007669"/>
    <property type="project" value="InterPro"/>
</dbReference>
<evidence type="ECO:0000256" key="1">
    <source>
        <dbReference type="ARBA" id="ARBA00022723"/>
    </source>
</evidence>
<dbReference type="SMART" id="SM00132">
    <property type="entry name" value="LIM"/>
    <property type="match status" value="1"/>
</dbReference>
<dbReference type="EMBL" id="AAZO01002125">
    <property type="status" value="NOT_ANNOTATED_CDS"/>
    <property type="molecule type" value="Genomic_DNA"/>
</dbReference>
<keyword evidence="11" id="KW-1185">Reference proteome</keyword>
<dbReference type="Gene3D" id="2.10.110.10">
    <property type="entry name" value="Cysteine Rich Protein"/>
    <property type="match status" value="1"/>
</dbReference>
<organism>
    <name type="scientific">Pediculus humanus subsp. corporis</name>
    <name type="common">Body louse</name>
    <dbReference type="NCBI Taxonomy" id="121224"/>
    <lineage>
        <taxon>Eukaryota</taxon>
        <taxon>Metazoa</taxon>
        <taxon>Ecdysozoa</taxon>
        <taxon>Arthropoda</taxon>
        <taxon>Hexapoda</taxon>
        <taxon>Insecta</taxon>
        <taxon>Pterygota</taxon>
        <taxon>Neoptera</taxon>
        <taxon>Paraneoptera</taxon>
        <taxon>Psocodea</taxon>
        <taxon>Troctomorpha</taxon>
        <taxon>Phthiraptera</taxon>
        <taxon>Anoplura</taxon>
        <taxon>Pediculidae</taxon>
        <taxon>Pediculus</taxon>
    </lineage>
</organism>
<accession>E0VGH6</accession>
<dbReference type="HOGENOM" id="CLU_1031740_0_0_1"/>
<dbReference type="EMBL" id="DS235143">
    <property type="protein sequence ID" value="EEB12482.1"/>
    <property type="molecule type" value="Genomic_DNA"/>
</dbReference>
<dbReference type="PANTHER" id="PTHR24211">
    <property type="entry name" value="LIM DOMAIN-CONTAINING PROTEIN"/>
    <property type="match status" value="1"/>
</dbReference>
<sequence>MSNNTDRNKRIKLHKKTCNSCKCPRESHDVYHKEWVNVRNRLGFDSPMDSAKVDSKEKSFREGYAWVPSGLPSHKISEYFQQIPSSKVPRLGSPGEKYRDKQLILQLPKQDLALAYCKHIENSQQSCYEDFINARNEIALDIGYECPTCHHFIKPGDLGVVAPKFGEDVVWHPGCFVCSECNEILVDLTYCVHDNLLYCERHYAEQLKPRCAGCDEDGKYLSTELIKRLREKFDSKNLFAPVHKSLTDFFFSFNLLLFFVKPFWMFDVKS</sequence>
<keyword evidence="6" id="KW-0472">Membrane</keyword>
<keyword evidence="4 5" id="KW-0440">LIM domain</keyword>
<keyword evidence="2" id="KW-0677">Repeat</keyword>
<dbReference type="KEGG" id="phu:Phum_PHUM183010"/>
<evidence type="ECO:0000259" key="8">
    <source>
        <dbReference type="PROSITE" id="PS51303"/>
    </source>
</evidence>
<dbReference type="InterPro" id="IPR010442">
    <property type="entry name" value="PET_domain"/>
</dbReference>
<dbReference type="Proteomes" id="UP000009046">
    <property type="component" value="Unassembled WGS sequence"/>
</dbReference>
<dbReference type="OrthoDB" id="274660at2759"/>
<feature type="transmembrane region" description="Helical" evidence="6">
    <location>
        <begin position="246"/>
        <end position="266"/>
    </location>
</feature>
<feature type="domain" description="LIM zinc-binding" evidence="7">
    <location>
        <begin position="144"/>
        <end position="209"/>
    </location>
</feature>
<dbReference type="AlphaFoldDB" id="E0VGH6"/>
<dbReference type="PROSITE" id="PS00478">
    <property type="entry name" value="LIM_DOMAIN_1"/>
    <property type="match status" value="1"/>
</dbReference>
<evidence type="ECO:0000256" key="3">
    <source>
        <dbReference type="ARBA" id="ARBA00022833"/>
    </source>
</evidence>